<sequence>MLLVIDSFDLKLIAKTRHLKEVNKNEALTAHMIRNVVLKSRGFVEVLEELKGEFESKFSDANEHKEIFKFIENPFHVDVSSLTPTITQLCPDNCAALESEIIELQTNDILQVELRGGVGHFWSLVSEADFPTLKPLVQKVMSFFMSTYTCGSTFSTMNTIKRKQRNRLTHVHLECLTVIATTNYKYNMKKVKDMHASFRSSQY</sequence>
<reference evidence="2" key="2">
    <citation type="submission" date="2025-09" db="UniProtKB">
        <authorList>
            <consortium name="Ensembl"/>
        </authorList>
    </citation>
    <scope>IDENTIFICATION</scope>
</reference>
<dbReference type="InterPro" id="IPR008906">
    <property type="entry name" value="HATC_C_dom"/>
</dbReference>
<dbReference type="OMA" id="HLDCLTR"/>
<dbReference type="SUPFAM" id="SSF53098">
    <property type="entry name" value="Ribonuclease H-like"/>
    <property type="match status" value="1"/>
</dbReference>
<evidence type="ECO:0000313" key="3">
    <source>
        <dbReference type="Proteomes" id="UP000261620"/>
    </source>
</evidence>
<dbReference type="PANTHER" id="PTHR45913:SF21">
    <property type="entry name" value="DUF4371 DOMAIN-CONTAINING PROTEIN"/>
    <property type="match status" value="1"/>
</dbReference>
<evidence type="ECO:0000313" key="2">
    <source>
        <dbReference type="Ensembl" id="ENSMMOP00000010457.1"/>
    </source>
</evidence>
<dbReference type="InterPro" id="IPR012337">
    <property type="entry name" value="RNaseH-like_sf"/>
</dbReference>
<accession>A0A3Q3WED9</accession>
<reference evidence="2" key="1">
    <citation type="submission" date="2025-08" db="UniProtKB">
        <authorList>
            <consortium name="Ensembl"/>
        </authorList>
    </citation>
    <scope>IDENTIFICATION</scope>
</reference>
<protein>
    <recommendedName>
        <fullName evidence="1">HAT C-terminal dimerisation domain-containing protein</fullName>
    </recommendedName>
</protein>
<organism evidence="2 3">
    <name type="scientific">Mola mola</name>
    <name type="common">Ocean sunfish</name>
    <name type="synonym">Tetraodon mola</name>
    <dbReference type="NCBI Taxonomy" id="94237"/>
    <lineage>
        <taxon>Eukaryota</taxon>
        <taxon>Metazoa</taxon>
        <taxon>Chordata</taxon>
        <taxon>Craniata</taxon>
        <taxon>Vertebrata</taxon>
        <taxon>Euteleostomi</taxon>
        <taxon>Actinopterygii</taxon>
        <taxon>Neopterygii</taxon>
        <taxon>Teleostei</taxon>
        <taxon>Neoteleostei</taxon>
        <taxon>Acanthomorphata</taxon>
        <taxon>Eupercaria</taxon>
        <taxon>Tetraodontiformes</taxon>
        <taxon>Molidae</taxon>
        <taxon>Mola</taxon>
    </lineage>
</organism>
<dbReference type="PANTHER" id="PTHR45913">
    <property type="entry name" value="EPM2A-INTERACTING PROTEIN 1"/>
    <property type="match status" value="1"/>
</dbReference>
<evidence type="ECO:0000259" key="1">
    <source>
        <dbReference type="Pfam" id="PF05699"/>
    </source>
</evidence>
<dbReference type="Pfam" id="PF05699">
    <property type="entry name" value="Dimer_Tnp_hAT"/>
    <property type="match status" value="1"/>
</dbReference>
<proteinExistence type="predicted"/>
<dbReference type="GO" id="GO:0046983">
    <property type="term" value="F:protein dimerization activity"/>
    <property type="evidence" value="ECO:0007669"/>
    <property type="project" value="InterPro"/>
</dbReference>
<feature type="domain" description="HAT C-terminal dimerisation" evidence="1">
    <location>
        <begin position="117"/>
        <end position="179"/>
    </location>
</feature>
<dbReference type="AlphaFoldDB" id="A0A3Q3WED9"/>
<keyword evidence="3" id="KW-1185">Reference proteome</keyword>
<dbReference type="Proteomes" id="UP000261620">
    <property type="component" value="Unplaced"/>
</dbReference>
<name>A0A3Q3WED9_MOLML</name>
<dbReference type="Ensembl" id="ENSMMOT00000010640.1">
    <property type="protein sequence ID" value="ENSMMOP00000010457.1"/>
    <property type="gene ID" value="ENSMMOG00000008070.1"/>
</dbReference>